<dbReference type="InterPro" id="IPR025671">
    <property type="entry name" value="HXXEE"/>
</dbReference>
<feature type="transmembrane region" description="Helical" evidence="1">
    <location>
        <begin position="132"/>
        <end position="153"/>
    </location>
</feature>
<dbReference type="EMBL" id="ACYH01000031">
    <property type="protein sequence ID" value="EEV20558.1"/>
    <property type="molecule type" value="Genomic_DNA"/>
</dbReference>
<proteinExistence type="predicted"/>
<comment type="caution">
    <text evidence="2">The sequence shown here is derived from an EMBL/GenBank/DDBJ whole genome shotgun (WGS) entry which is preliminary data.</text>
</comment>
<evidence type="ECO:0008006" key="4">
    <source>
        <dbReference type="Google" id="ProtNLM"/>
    </source>
</evidence>
<evidence type="ECO:0000256" key="1">
    <source>
        <dbReference type="SAM" id="Phobius"/>
    </source>
</evidence>
<keyword evidence="1" id="KW-1133">Transmembrane helix</keyword>
<gene>
    <name evidence="2" type="ORF">TREVI0001_1419</name>
</gene>
<dbReference type="Proteomes" id="UP000004509">
    <property type="component" value="Unassembled WGS sequence"/>
</dbReference>
<protein>
    <recommendedName>
        <fullName evidence="4">HXXEE domain-containing protein</fullName>
    </recommendedName>
</protein>
<dbReference type="AlphaFoldDB" id="C8PPV8"/>
<feature type="transmembrane region" description="Helical" evidence="1">
    <location>
        <begin position="6"/>
        <end position="27"/>
    </location>
</feature>
<dbReference type="STRING" id="596324.TREVI0001_1419"/>
<feature type="transmembrane region" description="Helical" evidence="1">
    <location>
        <begin position="47"/>
        <end position="72"/>
    </location>
</feature>
<keyword evidence="1" id="KW-0472">Membrane</keyword>
<evidence type="ECO:0000313" key="2">
    <source>
        <dbReference type="EMBL" id="EEV20558.1"/>
    </source>
</evidence>
<feature type="transmembrane region" description="Helical" evidence="1">
    <location>
        <begin position="78"/>
        <end position="95"/>
    </location>
</feature>
<organism evidence="2 3">
    <name type="scientific">Treponema vincentii ATCC 35580</name>
    <dbReference type="NCBI Taxonomy" id="596324"/>
    <lineage>
        <taxon>Bacteria</taxon>
        <taxon>Pseudomonadati</taxon>
        <taxon>Spirochaetota</taxon>
        <taxon>Spirochaetia</taxon>
        <taxon>Spirochaetales</taxon>
        <taxon>Treponemataceae</taxon>
        <taxon>Treponema</taxon>
    </lineage>
</organism>
<sequence>MRNMFWLFPVIFMLHEMEEIIGFRIWLDKNRDIVSKYNKLSILYQNFSNEGFSIAVLEEYLLCIIITCIRFFSKHTSFGLVLLLLFSLHLLVHILQSIIIKRYIPALASSIILLPISIFLISKAIYTFEYTSFSILISPVVCIMTMLFNLIFVHKIMKKVTEKIKKQISSCSKNYAKTKHSLKFDSRTKYQFSLYAKLWSTQVQSRNWNLEKGTGMEESGC</sequence>
<evidence type="ECO:0000313" key="3">
    <source>
        <dbReference type="Proteomes" id="UP000004509"/>
    </source>
</evidence>
<feature type="transmembrane region" description="Helical" evidence="1">
    <location>
        <begin position="107"/>
        <end position="126"/>
    </location>
</feature>
<keyword evidence="1" id="KW-0812">Transmembrane</keyword>
<accession>C8PPV8</accession>
<dbReference type="eggNOG" id="ENOG5032MBE">
    <property type="taxonomic scope" value="Bacteria"/>
</dbReference>
<reference evidence="2 3" key="1">
    <citation type="submission" date="2009-07" db="EMBL/GenBank/DDBJ databases">
        <authorList>
            <person name="Madupu R."/>
            <person name="Sebastian Y."/>
            <person name="Durkin A.S."/>
            <person name="Torralba M."/>
            <person name="Methe B."/>
            <person name="Sutton G.G."/>
            <person name="Strausberg R.L."/>
            <person name="Nelson K.E."/>
        </authorList>
    </citation>
    <scope>NUCLEOTIDE SEQUENCE [LARGE SCALE GENOMIC DNA]</scope>
    <source>
        <strain evidence="2 3">ATCC 35580</strain>
    </source>
</reference>
<name>C8PPV8_9SPIR</name>
<dbReference type="Pfam" id="PF13787">
    <property type="entry name" value="HXXEE"/>
    <property type="match status" value="1"/>
</dbReference>